<name>A0ABR6JGJ4_9XANT</name>
<dbReference type="EMBL" id="JACHNS010000001">
    <property type="protein sequence ID" value="MBB4591848.1"/>
    <property type="molecule type" value="Genomic_DNA"/>
</dbReference>
<evidence type="ECO:0000313" key="1">
    <source>
        <dbReference type="EMBL" id="MBB4591848.1"/>
    </source>
</evidence>
<proteinExistence type="predicted"/>
<gene>
    <name evidence="1" type="ORF">FHR60_000471</name>
</gene>
<accession>A0ABR6JGJ4</accession>
<comment type="caution">
    <text evidence="1">The sequence shown here is derived from an EMBL/GenBank/DDBJ whole genome shotgun (WGS) entry which is preliminary data.</text>
</comment>
<evidence type="ECO:0000313" key="2">
    <source>
        <dbReference type="Proteomes" id="UP000554726"/>
    </source>
</evidence>
<keyword evidence="2" id="KW-1185">Reference proteome</keyword>
<reference evidence="1 2" key="1">
    <citation type="submission" date="2020-08" db="EMBL/GenBank/DDBJ databases">
        <title>Studying the diversity of plant-associated saprophytic bacteria and their role in host health and plant-pathogen interactions.</title>
        <authorList>
            <person name="Potnis N."/>
        </authorList>
    </citation>
    <scope>NUCLEOTIDE SEQUENCE [LARGE SCALE GENOMIC DNA]</scope>
    <source>
        <strain evidence="1 2">F16</strain>
    </source>
</reference>
<organism evidence="1 2">
    <name type="scientific">Xanthomonas cannabis</name>
    <dbReference type="NCBI Taxonomy" id="1885674"/>
    <lineage>
        <taxon>Bacteria</taxon>
        <taxon>Pseudomonadati</taxon>
        <taxon>Pseudomonadota</taxon>
        <taxon>Gammaproteobacteria</taxon>
        <taxon>Lysobacterales</taxon>
        <taxon>Lysobacteraceae</taxon>
        <taxon>Xanthomonas</taxon>
    </lineage>
</organism>
<sequence length="90" mass="9998">MDRTDMPQFKVGEADYTISEAEHDNLWRAHYAVALLAALNNDVVSQAGITADSTAAVADYVRETLLDVVLHAQRIHPKQEGDHDRPTDLI</sequence>
<protein>
    <recommendedName>
        <fullName evidence="3">DUF3077 domain-containing protein</fullName>
    </recommendedName>
</protein>
<dbReference type="Proteomes" id="UP000554726">
    <property type="component" value="Unassembled WGS sequence"/>
</dbReference>
<evidence type="ECO:0008006" key="3">
    <source>
        <dbReference type="Google" id="ProtNLM"/>
    </source>
</evidence>
<dbReference type="RefSeq" id="WP_184438671.1">
    <property type="nucleotide sequence ID" value="NZ_JACHNS010000001.1"/>
</dbReference>